<dbReference type="AlphaFoldDB" id="A0A2V3ZRV5"/>
<comment type="caution">
    <text evidence="3">The sequence shown here is derived from an EMBL/GenBank/DDBJ whole genome shotgun (WGS) entry which is preliminary data.</text>
</comment>
<dbReference type="OrthoDB" id="1143459at2"/>
<dbReference type="Proteomes" id="UP000248079">
    <property type="component" value="Unassembled WGS sequence"/>
</dbReference>
<evidence type="ECO:0000259" key="2">
    <source>
        <dbReference type="Pfam" id="PF09832"/>
    </source>
</evidence>
<name>A0A2V3ZRV5_9BACT</name>
<organism evidence="3 4">
    <name type="scientific">Marinifilum breve</name>
    <dbReference type="NCBI Taxonomy" id="2184082"/>
    <lineage>
        <taxon>Bacteria</taxon>
        <taxon>Pseudomonadati</taxon>
        <taxon>Bacteroidota</taxon>
        <taxon>Bacteroidia</taxon>
        <taxon>Marinilabiliales</taxon>
        <taxon>Marinifilaceae</taxon>
    </lineage>
</organism>
<feature type="signal peptide" evidence="1">
    <location>
        <begin position="1"/>
        <end position="22"/>
    </location>
</feature>
<gene>
    <name evidence="3" type="ORF">DF185_20810</name>
</gene>
<feature type="domain" description="DUF2059" evidence="2">
    <location>
        <begin position="85"/>
        <end position="141"/>
    </location>
</feature>
<dbReference type="EMBL" id="QFLI01000013">
    <property type="protein sequence ID" value="PXX96002.1"/>
    <property type="molecule type" value="Genomic_DNA"/>
</dbReference>
<sequence>MKIIGTKVFFLMLLFTASTCFANKGVNDDEYAKDVKHLFQVNGSANSFKQSIKTMIEHFKSQESNVPSSYWEKTEEEFLKTSFDDLYNMIVPIYRKNLSHEDVKAMIAFFESAAGRRIAQKTPAITAESMQAGMIWGQEIGRKIHEDIQSKGFKIRLPFTP</sequence>
<dbReference type="RefSeq" id="WP_110363298.1">
    <property type="nucleotide sequence ID" value="NZ_QFLI01000013.1"/>
</dbReference>
<evidence type="ECO:0000313" key="3">
    <source>
        <dbReference type="EMBL" id="PXX96002.1"/>
    </source>
</evidence>
<dbReference type="Pfam" id="PF09832">
    <property type="entry name" value="DUF2059"/>
    <property type="match status" value="1"/>
</dbReference>
<evidence type="ECO:0000256" key="1">
    <source>
        <dbReference type="SAM" id="SignalP"/>
    </source>
</evidence>
<proteinExistence type="predicted"/>
<protein>
    <submittedName>
        <fullName evidence="3">DUF2059 domain-containing protein</fullName>
    </submittedName>
</protein>
<keyword evidence="4" id="KW-1185">Reference proteome</keyword>
<keyword evidence="1" id="KW-0732">Signal</keyword>
<evidence type="ECO:0000313" key="4">
    <source>
        <dbReference type="Proteomes" id="UP000248079"/>
    </source>
</evidence>
<reference evidence="3 4" key="1">
    <citation type="submission" date="2018-05" db="EMBL/GenBank/DDBJ databases">
        <title>Marinifilum breve JC075T sp. nov., a marine bacterium isolated from Yongle Blue Hole in the South China Sea.</title>
        <authorList>
            <person name="Fu T."/>
        </authorList>
    </citation>
    <scope>NUCLEOTIDE SEQUENCE [LARGE SCALE GENOMIC DNA]</scope>
    <source>
        <strain evidence="3 4">JC075</strain>
    </source>
</reference>
<feature type="chain" id="PRO_5015976699" evidence="1">
    <location>
        <begin position="23"/>
        <end position="161"/>
    </location>
</feature>
<dbReference type="InterPro" id="IPR018637">
    <property type="entry name" value="DUF2059"/>
</dbReference>
<accession>A0A2V3ZRV5</accession>